<dbReference type="Pfam" id="PF12738">
    <property type="entry name" value="PTCB-BRCT"/>
    <property type="match status" value="1"/>
</dbReference>
<dbReference type="GO" id="GO:0000278">
    <property type="term" value="P:mitotic cell cycle"/>
    <property type="evidence" value="ECO:0007669"/>
    <property type="project" value="TreeGrafter"/>
</dbReference>
<dbReference type="InterPro" id="IPR001357">
    <property type="entry name" value="BRCT_dom"/>
</dbReference>
<comment type="caution">
    <text evidence="2">The sequence shown here is derived from an EMBL/GenBank/DDBJ whole genome shotgun (WGS) entry which is preliminary data.</text>
</comment>
<dbReference type="SUPFAM" id="SSF52113">
    <property type="entry name" value="BRCT domain"/>
    <property type="match status" value="1"/>
</dbReference>
<feature type="non-terminal residue" evidence="2">
    <location>
        <position position="1"/>
    </location>
</feature>
<dbReference type="PROSITE" id="PS50172">
    <property type="entry name" value="BRCT"/>
    <property type="match status" value="1"/>
</dbReference>
<dbReference type="InterPro" id="IPR036420">
    <property type="entry name" value="BRCT_dom_sf"/>
</dbReference>
<name>A0A0T6AZC1_9SCAR</name>
<dbReference type="Gene3D" id="3.40.50.10190">
    <property type="entry name" value="BRCT domain"/>
    <property type="match status" value="1"/>
</dbReference>
<dbReference type="CDD" id="cd17716">
    <property type="entry name" value="BRCT_microcephalin_rpt1"/>
    <property type="match status" value="1"/>
</dbReference>
<organism evidence="2 3">
    <name type="scientific">Oryctes borbonicus</name>
    <dbReference type="NCBI Taxonomy" id="1629725"/>
    <lineage>
        <taxon>Eukaryota</taxon>
        <taxon>Metazoa</taxon>
        <taxon>Ecdysozoa</taxon>
        <taxon>Arthropoda</taxon>
        <taxon>Hexapoda</taxon>
        <taxon>Insecta</taxon>
        <taxon>Pterygota</taxon>
        <taxon>Neoptera</taxon>
        <taxon>Endopterygota</taxon>
        <taxon>Coleoptera</taxon>
        <taxon>Polyphaga</taxon>
        <taxon>Scarabaeiformia</taxon>
        <taxon>Scarabaeidae</taxon>
        <taxon>Dynastinae</taxon>
        <taxon>Oryctes</taxon>
    </lineage>
</organism>
<gene>
    <name evidence="2" type="ORF">AMK59_8607</name>
</gene>
<protein>
    <recommendedName>
        <fullName evidence="1">BRCT domain-containing protein</fullName>
    </recommendedName>
</protein>
<dbReference type="PANTHER" id="PTHR14625">
    <property type="entry name" value="MICROCEPHALIN"/>
    <property type="match status" value="1"/>
</dbReference>
<dbReference type="InterPro" id="IPR022047">
    <property type="entry name" value="Microcephalin-like"/>
</dbReference>
<dbReference type="Proteomes" id="UP000051574">
    <property type="component" value="Unassembled WGS sequence"/>
</dbReference>
<evidence type="ECO:0000313" key="3">
    <source>
        <dbReference type="Proteomes" id="UP000051574"/>
    </source>
</evidence>
<accession>A0A0T6AZC1</accession>
<dbReference type="EMBL" id="LJIG01022512">
    <property type="protein sequence ID" value="KRT80190.1"/>
    <property type="molecule type" value="Genomic_DNA"/>
</dbReference>
<dbReference type="OrthoDB" id="2384350at2759"/>
<keyword evidence="3" id="KW-1185">Reference proteome</keyword>
<reference evidence="2 3" key="1">
    <citation type="submission" date="2015-09" db="EMBL/GenBank/DDBJ databases">
        <title>Draft genome of the scarab beetle Oryctes borbonicus.</title>
        <authorList>
            <person name="Meyer J.M."/>
            <person name="Markov G.V."/>
            <person name="Baskaran P."/>
            <person name="Herrmann M."/>
            <person name="Sommer R.J."/>
            <person name="Roedelsperger C."/>
        </authorList>
    </citation>
    <scope>NUCLEOTIDE SEQUENCE [LARGE SCALE GENOMIC DNA]</scope>
    <source>
        <strain evidence="2">OB123</strain>
        <tissue evidence="2">Whole animal</tissue>
    </source>
</reference>
<proteinExistence type="predicted"/>
<feature type="domain" description="BRCT" evidence="1">
    <location>
        <begin position="53"/>
        <end position="143"/>
    </location>
</feature>
<sequence>KDQKSWKKPMQHRFKFESPTSLCRRRALEKMRQNSDSSDSINANYGHTPKKVPFEQVLKGVVAYVEIMSKNKDRSAGAKALMRAMGADVKDTITRDVTHVVFKDGSFRTYQKAKLLKVHVVSVLWIEAVRKNMYRVPEQKYPALGTDASDLDASLICQQFQRDYADVIQDELNRSKNLNIQSKTNPLESYSADVINAGQSCDFNSMVSITTDLKNKQNTPKSLYLDTSP</sequence>
<feature type="non-terminal residue" evidence="2">
    <location>
        <position position="229"/>
    </location>
</feature>
<dbReference type="PANTHER" id="PTHR14625:SF3">
    <property type="entry name" value="MICROCEPHALIN"/>
    <property type="match status" value="1"/>
</dbReference>
<dbReference type="AlphaFoldDB" id="A0A0T6AZC1"/>
<evidence type="ECO:0000259" key="1">
    <source>
        <dbReference type="PROSITE" id="PS50172"/>
    </source>
</evidence>
<evidence type="ECO:0000313" key="2">
    <source>
        <dbReference type="EMBL" id="KRT80190.1"/>
    </source>
</evidence>